<reference evidence="3" key="1">
    <citation type="submission" date="2023-06" db="EMBL/GenBank/DDBJ databases">
        <title>Gycomyces niveus sp.nov., a novel actinomycete isolated from soil in Shouguang.</title>
        <authorList>
            <person name="Yang X."/>
            <person name="Zhao J."/>
        </authorList>
    </citation>
    <scope>NUCLEOTIDE SEQUENCE</scope>
    <source>
        <strain evidence="3">NEAU C2</strain>
    </source>
</reference>
<comment type="caution">
    <text evidence="3">The sequence shown here is derived from an EMBL/GenBank/DDBJ whole genome shotgun (WGS) entry which is preliminary data.</text>
</comment>
<organism evidence="3 4">
    <name type="scientific">Glycomyces tritici</name>
    <dbReference type="NCBI Taxonomy" id="2665176"/>
    <lineage>
        <taxon>Bacteria</taxon>
        <taxon>Bacillati</taxon>
        <taxon>Actinomycetota</taxon>
        <taxon>Actinomycetes</taxon>
        <taxon>Glycomycetales</taxon>
        <taxon>Glycomycetaceae</taxon>
        <taxon>Glycomyces</taxon>
    </lineage>
</organism>
<feature type="region of interest" description="Disordered" evidence="1">
    <location>
        <begin position="27"/>
        <end position="61"/>
    </location>
</feature>
<keyword evidence="4" id="KW-1185">Reference proteome</keyword>
<gene>
    <name evidence="3" type="ORF">QWI33_20155</name>
</gene>
<dbReference type="Proteomes" id="UP001171902">
    <property type="component" value="Unassembled WGS sequence"/>
</dbReference>
<sequence>MDASTASRLLAPALLLLLAAGCTGETGTVDPAPESSGAAATVEATEPEPSPTPEPPTAADGTDYAACGDGSCEVAVSEPVDIGLDGFTLQITAVTQDGVDITAERGGGSTSAGISGGYCVAFLTENGVQTGCYGGFVGDERPPLPEAEAGVLIVELLAFTAGTAIVRITSL</sequence>
<keyword evidence="2" id="KW-0732">Signal</keyword>
<proteinExistence type="predicted"/>
<evidence type="ECO:0008006" key="5">
    <source>
        <dbReference type="Google" id="ProtNLM"/>
    </source>
</evidence>
<evidence type="ECO:0000313" key="4">
    <source>
        <dbReference type="Proteomes" id="UP001171902"/>
    </source>
</evidence>
<evidence type="ECO:0000256" key="1">
    <source>
        <dbReference type="SAM" id="MobiDB-lite"/>
    </source>
</evidence>
<dbReference type="RefSeq" id="WP_289958947.1">
    <property type="nucleotide sequence ID" value="NZ_JAUEMJ010000006.1"/>
</dbReference>
<protein>
    <recommendedName>
        <fullName evidence="5">Lipoprotein</fullName>
    </recommendedName>
</protein>
<name>A0ABT7YTS6_9ACTN</name>
<evidence type="ECO:0000313" key="3">
    <source>
        <dbReference type="EMBL" id="MDN3242046.1"/>
    </source>
</evidence>
<feature type="chain" id="PRO_5046669811" description="Lipoprotein" evidence="2">
    <location>
        <begin position="25"/>
        <end position="171"/>
    </location>
</feature>
<dbReference type="EMBL" id="JAUEMJ010000006">
    <property type="protein sequence ID" value="MDN3242046.1"/>
    <property type="molecule type" value="Genomic_DNA"/>
</dbReference>
<accession>A0ABT7YTS6</accession>
<evidence type="ECO:0000256" key="2">
    <source>
        <dbReference type="SAM" id="SignalP"/>
    </source>
</evidence>
<feature type="signal peptide" evidence="2">
    <location>
        <begin position="1"/>
        <end position="24"/>
    </location>
</feature>